<accession>A0AA38TG45</accession>
<evidence type="ECO:0000259" key="3">
    <source>
        <dbReference type="Pfam" id="PF13962"/>
    </source>
</evidence>
<protein>
    <recommendedName>
        <fullName evidence="3">PGG domain-containing protein</fullName>
    </recommendedName>
</protein>
<feature type="transmembrane region" description="Helical" evidence="2">
    <location>
        <begin position="1953"/>
        <end position="1972"/>
    </location>
</feature>
<dbReference type="InterPro" id="IPR036770">
    <property type="entry name" value="Ankyrin_rpt-contain_sf"/>
</dbReference>
<name>A0AA38TG45_9ASTR</name>
<feature type="transmembrane region" description="Helical" evidence="2">
    <location>
        <begin position="407"/>
        <end position="431"/>
    </location>
</feature>
<keyword evidence="2" id="KW-0812">Transmembrane</keyword>
<evidence type="ECO:0000313" key="4">
    <source>
        <dbReference type="EMBL" id="KAJ9559404.1"/>
    </source>
</evidence>
<feature type="transmembrane region" description="Helical" evidence="2">
    <location>
        <begin position="1399"/>
        <end position="1417"/>
    </location>
</feature>
<reference evidence="4" key="1">
    <citation type="submission" date="2023-03" db="EMBL/GenBank/DDBJ databases">
        <title>Chromosome-scale reference genome and RAD-based genetic map of yellow starthistle (Centaurea solstitialis) reveal putative structural variation and QTLs associated with invader traits.</title>
        <authorList>
            <person name="Reatini B."/>
            <person name="Cang F.A."/>
            <person name="Jiang Q."/>
            <person name="Mckibben M.T.W."/>
            <person name="Barker M.S."/>
            <person name="Rieseberg L.H."/>
            <person name="Dlugosch K.M."/>
        </authorList>
    </citation>
    <scope>NUCLEOTIDE SEQUENCE</scope>
    <source>
        <strain evidence="4">CAN-66</strain>
        <tissue evidence="4">Leaf</tissue>
    </source>
</reference>
<feature type="transmembrane region" description="Helical" evidence="2">
    <location>
        <begin position="451"/>
        <end position="476"/>
    </location>
</feature>
<dbReference type="GO" id="GO:0016020">
    <property type="term" value="C:membrane"/>
    <property type="evidence" value="ECO:0007669"/>
    <property type="project" value="TreeGrafter"/>
</dbReference>
<feature type="domain" description="PGG" evidence="3">
    <location>
        <begin position="1006"/>
        <end position="1118"/>
    </location>
</feature>
<feature type="transmembrane region" description="Helical" evidence="2">
    <location>
        <begin position="1437"/>
        <end position="1461"/>
    </location>
</feature>
<feature type="compositionally biased region" description="Polar residues" evidence="1">
    <location>
        <begin position="526"/>
        <end position="542"/>
    </location>
</feature>
<feature type="transmembrane region" description="Helical" evidence="2">
    <location>
        <begin position="2036"/>
        <end position="2057"/>
    </location>
</feature>
<dbReference type="InterPro" id="IPR026961">
    <property type="entry name" value="PGG_dom"/>
</dbReference>
<feature type="domain" description="PGG" evidence="3">
    <location>
        <begin position="363"/>
        <end position="475"/>
    </location>
</feature>
<dbReference type="Gene3D" id="1.25.40.20">
    <property type="entry name" value="Ankyrin repeat-containing domain"/>
    <property type="match status" value="6"/>
</dbReference>
<gene>
    <name evidence="4" type="ORF">OSB04_014018</name>
</gene>
<dbReference type="InterPro" id="IPR002110">
    <property type="entry name" value="Ankyrin_rpt"/>
</dbReference>
<feature type="compositionally biased region" description="Polar residues" evidence="1">
    <location>
        <begin position="1478"/>
        <end position="1515"/>
    </location>
</feature>
<feature type="transmembrane region" description="Helical" evidence="2">
    <location>
        <begin position="1125"/>
        <end position="1145"/>
    </location>
</feature>
<comment type="caution">
    <text evidence="4">The sequence shown here is derived from an EMBL/GenBank/DDBJ whole genome shotgun (WGS) entry which is preliminary data.</text>
</comment>
<proteinExistence type="predicted"/>
<feature type="transmembrane region" description="Helical" evidence="2">
    <location>
        <begin position="1016"/>
        <end position="1037"/>
    </location>
</feature>
<keyword evidence="2" id="KW-0472">Membrane</keyword>
<feature type="compositionally biased region" description="Basic and acidic residues" evidence="1">
    <location>
        <begin position="567"/>
        <end position="576"/>
    </location>
</feature>
<feature type="region of interest" description="Disordered" evidence="1">
    <location>
        <begin position="1476"/>
        <end position="1549"/>
    </location>
</feature>
<evidence type="ECO:0000256" key="2">
    <source>
        <dbReference type="SAM" id="Phobius"/>
    </source>
</evidence>
<feature type="transmembrane region" description="Helical" evidence="2">
    <location>
        <begin position="1049"/>
        <end position="1074"/>
    </location>
</feature>
<feature type="transmembrane region" description="Helical" evidence="2">
    <location>
        <begin position="1992"/>
        <end position="2015"/>
    </location>
</feature>
<dbReference type="EMBL" id="JARYMX010000003">
    <property type="protein sequence ID" value="KAJ9559404.1"/>
    <property type="molecule type" value="Genomic_DNA"/>
</dbReference>
<feature type="region of interest" description="Disordered" evidence="1">
    <location>
        <begin position="518"/>
        <end position="598"/>
    </location>
</feature>
<sequence>MDICIPLCNKLIIGDWEAANGILDGDSSRNLLDYSITENKQTALHIAAVSKSIKTVQNLVHRMTEQQLAFQDKDGDTALHDVAKAGNVDMANAMLGKCPRLLTIRRKRDGLPIHIAARYGKRSMVFYLYDKHKTMEGNGLTSHDVHKVFYKCIGADLFDCALLILNDNKLTGFPRREWAHDVLYTLAPKTYAFNDTKSWKITWTPLAKRKSVATILLKEIWDNILKSSSRDEIKDILKGPKITYGNKEETYPFKMLFVAAEMGNTRFLIELIRGYPDVAFKVNNDNQTIFNIAVSHRHEAGMKAASPLKDVSGAAFQMQRELLWFEEVKSKVPLHSREKENKAGHTPRQLFIESHQNMVSDGEKWMKDTASQCMVVAALITTVVFAAAFTFPGGYDENGLPIFLKDGPFIGFIIFDAVSLILSSTSILMFLSILTSRYTHEDFRTSLPNKLMIGLTTLFLSIITMMVVFTISFFVLYRNKLISVPIIIGVVAVVPVVLYMKLQCPLLVDVYRSTYGGSTGKPPQEMSDTNNQPLPDTSNTKLPQDKPDTRKQPPPEMSNTNNQPLHEMSDTKRPQETSDTSNQPVQDGLGQTIPPYNHPCGDLLDDGRRRDYIDICIPLQTALMIGDWEAAKRILDSNRESMDLLGYSISQNKETALHIAIEFKYVKIVEHLVDRMTTQQLALQSKYGLTALYFAAGVGNVNMAKAMVEKCPQLLTIRSTSDNVLPIYVAALYGRRNMVAYLYDNYKGMTGNVWTSTDIHCVFVKCVEADLFDCALKILDDNNQIQFPQRKDAQEVLYVLARKTYAFKDKKSWKVTWLQLAKRESVATELLRRIWKNISSRPSFEIDEILKGPIVTDKDEKATYPFKILYVAAQLGNTSFLVELIRACPDITFTENDDWSTIFHTAVSYRHESIYNLLYEMGSVHDIVSAVKDDHKNNMLHLAGMKPKSPLEDVSGAAFQMQRELLWFEEVNSKVPPYCREEKNDDDCTPLQLFIKNHQDMVSEGEKWMKETASQCMVVAALITTVVFAAAFTFPGGYDQNGLPIFLKYGPFIGFIIFDAVSLILSSTSILMFLSILTSRYTHEDFRTSLPNKLMIGLTTLFLSIITMMVVFTISFFVLYRTKLITIPIIIGVVAVVPVVLYMKLQFPLLVDVYRSTYGSRLNKALFSMNNTNSHSDALGPGRVSRGTRTLMHSDLGGMEYAWMVLYIMAPKTYAFKDMKSWKSSITWVQPTRESSVATELLRNIWKNVLERESDEINFILKGTPFFAVEMGNTNFLVELLRGYPELLWQKNHNRQTIFHVAVSHRHESIYNLMYDMGSLHNIMTRMVDKDGNNMLHLVGMKAETPHKDVLGAVFQMQHELLWFKKNHVGRTPLQLFIENHQDMVSEGEKWMKETANQCMVVAALVTTVVFAVAFTIPGGYDQNNGYPIFLKDGPFIMFVITDAISLILSSASILMFLSILTSRYAQEDFLPIKEMSDTSNQPLQKMSDTNNQPLQKMSDTSNQPLQKMSDTSNPPLHEIPDTSNQAATDSTHHTNPEQSIPPNNQPCEDLLDERRRRDYMRICVPLFHASIIGDQEEVEKILAVNSEFKDLLGYCITIDKATTLQIGVFSQSTKLVLYLVQRMTLQQLALQTVDGQTALHYVAMPGNVDMARAMVERCPQLLRIREKDDWLPIYMAAVRGKHNMVAYFYGEYKSMGGNDWTNTDIHEVFYRCIIGDLFDLALKILDDNNEIGFPQMEYAHRILYVLARKTYAFKDMKSWKNSIAWVLPTRESNVATRLLRKIWKNILERPSKEINVILLGPLQVPFVAAEMGNTNFLVELARGHPEVLFTTNDNKQNIFHIAISHRHESIYNLLYEIGSIHTYVTCLKDKDGNNMLHLTGMKAKTPHEDVSGVVFQMQRELLWFKEVNSKLPTYCREEKNEDGRTPLQLFIENHQYMVSEGEKWMKETANQCMVVAALVTTVVFSVAFTIPGGYDQNNGLPVFLKVGAFRAFVILDAISLILSSASIIMFLSILTSRYAQDDFLVALPEKLMIGLTTLFLSIITMMVAFSVSFFVLYHNKLISIPIIISVGAIVPIYLYMKLQFPLLWDAYCSTYASRGGFKCEPLFGCEREDNRERDTWQMTRRHVRSTADD</sequence>
<feature type="domain" description="PGG" evidence="3">
    <location>
        <begin position="1389"/>
        <end position="1463"/>
    </location>
</feature>
<feature type="transmembrane region" description="Helical" evidence="2">
    <location>
        <begin position="1094"/>
        <end position="1119"/>
    </location>
</feature>
<keyword evidence="2" id="KW-1133">Transmembrane helix</keyword>
<dbReference type="Proteomes" id="UP001172457">
    <property type="component" value="Chromosome 3"/>
</dbReference>
<feature type="transmembrane region" description="Helical" evidence="2">
    <location>
        <begin position="2063"/>
        <end position="2081"/>
    </location>
</feature>
<feature type="domain" description="PGG" evidence="3">
    <location>
        <begin position="1943"/>
        <end position="2056"/>
    </location>
</feature>
<dbReference type="Pfam" id="PF13962">
    <property type="entry name" value="PGG"/>
    <property type="match status" value="4"/>
</dbReference>
<evidence type="ECO:0000256" key="1">
    <source>
        <dbReference type="SAM" id="MobiDB-lite"/>
    </source>
</evidence>
<feature type="transmembrane region" description="Helical" evidence="2">
    <location>
        <begin position="373"/>
        <end position="395"/>
    </location>
</feature>
<organism evidence="4 5">
    <name type="scientific">Centaurea solstitialis</name>
    <name type="common">yellow star-thistle</name>
    <dbReference type="NCBI Taxonomy" id="347529"/>
    <lineage>
        <taxon>Eukaryota</taxon>
        <taxon>Viridiplantae</taxon>
        <taxon>Streptophyta</taxon>
        <taxon>Embryophyta</taxon>
        <taxon>Tracheophyta</taxon>
        <taxon>Spermatophyta</taxon>
        <taxon>Magnoliopsida</taxon>
        <taxon>eudicotyledons</taxon>
        <taxon>Gunneridae</taxon>
        <taxon>Pentapetalae</taxon>
        <taxon>asterids</taxon>
        <taxon>campanulids</taxon>
        <taxon>Asterales</taxon>
        <taxon>Asteraceae</taxon>
        <taxon>Carduoideae</taxon>
        <taxon>Cardueae</taxon>
        <taxon>Centaureinae</taxon>
        <taxon>Centaurea</taxon>
    </lineage>
</organism>
<dbReference type="SMART" id="SM00248">
    <property type="entry name" value="ANK"/>
    <property type="match status" value="13"/>
</dbReference>
<feature type="compositionally biased region" description="Polar residues" evidence="1">
    <location>
        <begin position="1537"/>
        <end position="1547"/>
    </location>
</feature>
<evidence type="ECO:0000313" key="5">
    <source>
        <dbReference type="Proteomes" id="UP001172457"/>
    </source>
</evidence>
<dbReference type="PANTHER" id="PTHR24177">
    <property type="entry name" value="CASKIN"/>
    <property type="match status" value="1"/>
</dbReference>
<dbReference type="Pfam" id="PF12796">
    <property type="entry name" value="Ank_2"/>
    <property type="match status" value="1"/>
</dbReference>
<keyword evidence="5" id="KW-1185">Reference proteome</keyword>
<dbReference type="SUPFAM" id="SSF48403">
    <property type="entry name" value="Ankyrin repeat"/>
    <property type="match status" value="4"/>
</dbReference>
<dbReference type="PANTHER" id="PTHR24177:SF301">
    <property type="entry name" value="ANKYRIN REPEAT-CONTAINING DOMAIN, PGG DOMAIN PROTEIN-RELATED"/>
    <property type="match status" value="1"/>
</dbReference>
<feature type="compositionally biased region" description="Basic and acidic residues" evidence="1">
    <location>
        <begin position="543"/>
        <end position="553"/>
    </location>
</feature>
<feature type="transmembrane region" description="Helical" evidence="2">
    <location>
        <begin position="482"/>
        <end position="502"/>
    </location>
</feature>